<reference evidence="2 3" key="1">
    <citation type="submission" date="2023-10" db="EMBL/GenBank/DDBJ databases">
        <title>Comparative genomics analysis reveals potential genetic determinants of host preference in Cryptosporidium xiaoi.</title>
        <authorList>
            <person name="Xiao L."/>
            <person name="Li J."/>
        </authorList>
    </citation>
    <scope>NUCLEOTIDE SEQUENCE [LARGE SCALE GENOMIC DNA]</scope>
    <source>
        <strain evidence="2 3">52996</strain>
    </source>
</reference>
<protein>
    <submittedName>
        <fullName evidence="2">Uncharacterized protein</fullName>
    </submittedName>
</protein>
<accession>A0AAV9XYQ6</accession>
<dbReference type="AlphaFoldDB" id="A0AAV9XYQ6"/>
<sequence length="698" mass="80081">MKNSENNCVNITFNKDHEYIHHITCDENACTNSIKIFKNDSKSFSLVTSVKSQHNNAITRCVVCPLISEKFTIFSTISDDNTIGIWLFNKNTEIINFSKSNPLINNLCNLTAILRDSRTSIITCVFIIDYDSDTSNKDNDNNKGISKNINSNEGLCLDKSENGSDNLNTGKSGDSSGVNNNGGKLSLNTNYNNISLMVLHKNGYIRIYLCQDSPNFIIWSIIEQFPCNLNKNVTSCSYINNLMLINNKINNVYLIALGTDDGTITIIGKFIQLDTDYDYDENLNYDFDYYFNNEIENSFNNIVDNTDEIIEFNNVNKNNECMFYCSNWETLYSTEEYNNLDDCENNLNLNELNVNEFQNIVSQSQAYSNYNTDSSNSASFNSSSNNNTNTLGRKNNSKNGKRNIDDSEDGDNSDYKNNNTDENNEHDIEINHEGNSGQEQNDDNYNNHNSYNDRNSDKNVISNQNPHLILNCVLDLSWCPNYCREYDILVSSFDVYNYNENYYTYTSDLAENTHKLNDNISKKSNKNSVLIKKVNGLPWIGIWKWSIQLNNNNNTENNAVSGFYGNLKDNFNDKNVNSNNLSLNNYNFKGLGRESRGQLELIYCILNCEICDPIMSIIWDIKGTEFIACSKNNITRYVQKYSNSKNYISVNSDNYFFYLGENSRNEDNNGKEFDLDCFDNYYYYISNFPLFVKCADTI</sequence>
<keyword evidence="3" id="KW-1185">Reference proteome</keyword>
<feature type="compositionally biased region" description="Basic and acidic residues" evidence="1">
    <location>
        <begin position="423"/>
        <end position="432"/>
    </location>
</feature>
<name>A0AAV9XYQ6_9CRYT</name>
<evidence type="ECO:0000313" key="3">
    <source>
        <dbReference type="Proteomes" id="UP001311799"/>
    </source>
</evidence>
<dbReference type="InterPro" id="IPR015943">
    <property type="entry name" value="WD40/YVTN_repeat-like_dom_sf"/>
</dbReference>
<evidence type="ECO:0000313" key="2">
    <source>
        <dbReference type="EMBL" id="KAK6589649.1"/>
    </source>
</evidence>
<gene>
    <name evidence="2" type="ORF">RS030_129</name>
</gene>
<evidence type="ECO:0000256" key="1">
    <source>
        <dbReference type="SAM" id="MobiDB-lite"/>
    </source>
</evidence>
<dbReference type="Gene3D" id="2.130.10.10">
    <property type="entry name" value="YVTN repeat-like/Quinoprotein amine dehydrogenase"/>
    <property type="match status" value="1"/>
</dbReference>
<feature type="compositionally biased region" description="Low complexity" evidence="1">
    <location>
        <begin position="371"/>
        <end position="394"/>
    </location>
</feature>
<dbReference type="Proteomes" id="UP001311799">
    <property type="component" value="Unassembled WGS sequence"/>
</dbReference>
<dbReference type="EMBL" id="JAWDEY010000011">
    <property type="protein sequence ID" value="KAK6589649.1"/>
    <property type="molecule type" value="Genomic_DNA"/>
</dbReference>
<proteinExistence type="predicted"/>
<comment type="caution">
    <text evidence="2">The sequence shown here is derived from an EMBL/GenBank/DDBJ whole genome shotgun (WGS) entry which is preliminary data.</text>
</comment>
<feature type="region of interest" description="Disordered" evidence="1">
    <location>
        <begin position="371"/>
        <end position="459"/>
    </location>
</feature>
<organism evidence="2 3">
    <name type="scientific">Cryptosporidium xiaoi</name>
    <dbReference type="NCBI Taxonomy" id="659607"/>
    <lineage>
        <taxon>Eukaryota</taxon>
        <taxon>Sar</taxon>
        <taxon>Alveolata</taxon>
        <taxon>Apicomplexa</taxon>
        <taxon>Conoidasida</taxon>
        <taxon>Coccidia</taxon>
        <taxon>Eucoccidiorida</taxon>
        <taxon>Eimeriorina</taxon>
        <taxon>Cryptosporidiidae</taxon>
        <taxon>Cryptosporidium</taxon>
    </lineage>
</organism>
<feature type="compositionally biased region" description="Low complexity" evidence="1">
    <location>
        <begin position="443"/>
        <end position="453"/>
    </location>
</feature>